<evidence type="ECO:0000256" key="3">
    <source>
        <dbReference type="ARBA" id="ARBA00022840"/>
    </source>
</evidence>
<dbReference type="InParanoid" id="D0N696"/>
<dbReference type="GeneID" id="9472209"/>
<feature type="region of interest" description="Disordered" evidence="4">
    <location>
        <begin position="372"/>
        <end position="392"/>
    </location>
</feature>
<evidence type="ECO:0000313" key="7">
    <source>
        <dbReference type="Proteomes" id="UP000006643"/>
    </source>
</evidence>
<dbReference type="GO" id="GO:0006541">
    <property type="term" value="P:glutamine metabolic process"/>
    <property type="evidence" value="ECO:0007669"/>
    <property type="project" value="TreeGrafter"/>
</dbReference>
<dbReference type="HOGENOM" id="CLU_624826_0_0_1"/>
<organism evidence="6 7">
    <name type="scientific">Phytophthora infestans (strain T30-4)</name>
    <name type="common">Potato late blight agent</name>
    <dbReference type="NCBI Taxonomy" id="403677"/>
    <lineage>
        <taxon>Eukaryota</taxon>
        <taxon>Sar</taxon>
        <taxon>Stramenopiles</taxon>
        <taxon>Oomycota</taxon>
        <taxon>Peronosporomycetes</taxon>
        <taxon>Peronosporales</taxon>
        <taxon>Peronosporaceae</taxon>
        <taxon>Phytophthora</taxon>
    </lineage>
</organism>
<dbReference type="GO" id="GO:0004088">
    <property type="term" value="F:carbamoyl-phosphate synthase (glutamine-hydrolyzing) activity"/>
    <property type="evidence" value="ECO:0007669"/>
    <property type="project" value="TreeGrafter"/>
</dbReference>
<evidence type="ECO:0000256" key="1">
    <source>
        <dbReference type="ARBA" id="ARBA00022598"/>
    </source>
</evidence>
<dbReference type="GO" id="GO:0005524">
    <property type="term" value="F:ATP binding"/>
    <property type="evidence" value="ECO:0007669"/>
    <property type="project" value="UniProtKB-KW"/>
</dbReference>
<dbReference type="InterPro" id="IPR036897">
    <property type="entry name" value="CarbamoylP_synth_lsu_oligo_sf"/>
</dbReference>
<dbReference type="STRING" id="403677.D0N696"/>
<dbReference type="Pfam" id="PF02787">
    <property type="entry name" value="CPSase_L_D3"/>
    <property type="match status" value="1"/>
</dbReference>
<dbReference type="GO" id="GO:0005737">
    <property type="term" value="C:cytoplasm"/>
    <property type="evidence" value="ECO:0007669"/>
    <property type="project" value="TreeGrafter"/>
</dbReference>
<proteinExistence type="predicted"/>
<dbReference type="PANTHER" id="PTHR11405">
    <property type="entry name" value="CARBAMOYLTRANSFERASE FAMILY MEMBER"/>
    <property type="match status" value="1"/>
</dbReference>
<keyword evidence="2" id="KW-0547">Nucleotide-binding</keyword>
<feature type="domain" description="Carbamoyl-phosphate synthetase large subunit oligomerisation" evidence="5">
    <location>
        <begin position="394"/>
        <end position="436"/>
    </location>
</feature>
<dbReference type="PRINTS" id="PR00099">
    <property type="entry name" value="CPSGATASE"/>
</dbReference>
<keyword evidence="7" id="KW-1185">Reference proteome</keyword>
<evidence type="ECO:0000259" key="5">
    <source>
        <dbReference type="Pfam" id="PF02787"/>
    </source>
</evidence>
<dbReference type="EMBL" id="DS028126">
    <property type="protein sequence ID" value="EEY70587.1"/>
    <property type="molecule type" value="Genomic_DNA"/>
</dbReference>
<accession>D0N696</accession>
<keyword evidence="3" id="KW-0067">ATP-binding</keyword>
<protein>
    <recommendedName>
        <fullName evidence="5">Carbamoyl-phosphate synthetase large subunit oligomerisation domain-containing protein</fullName>
    </recommendedName>
</protein>
<dbReference type="RefSeq" id="XP_002998241.1">
    <property type="nucleotide sequence ID" value="XM_002998195.1"/>
</dbReference>
<gene>
    <name evidence="6" type="ORF">PITG_06031</name>
</gene>
<dbReference type="SUPFAM" id="SSF48108">
    <property type="entry name" value="Carbamoyl phosphate synthetase, large subunit connection domain"/>
    <property type="match status" value="1"/>
</dbReference>
<evidence type="ECO:0000256" key="2">
    <source>
        <dbReference type="ARBA" id="ARBA00022741"/>
    </source>
</evidence>
<dbReference type="VEuPathDB" id="FungiDB:PITG_06031"/>
<dbReference type="InterPro" id="IPR005480">
    <property type="entry name" value="CPSase_lsu_oligo"/>
</dbReference>
<dbReference type="AlphaFoldDB" id="D0N696"/>
<dbReference type="SUPFAM" id="SSF52317">
    <property type="entry name" value="Class I glutamine amidotransferase-like"/>
    <property type="match status" value="1"/>
</dbReference>
<dbReference type="Proteomes" id="UP000006643">
    <property type="component" value="Unassembled WGS sequence"/>
</dbReference>
<keyword evidence="1" id="KW-0436">Ligase</keyword>
<dbReference type="Gene3D" id="1.10.1030.10">
    <property type="entry name" value="Carbamoyl-phosphate synthetase, large subunit oligomerisation domain"/>
    <property type="match status" value="1"/>
</dbReference>
<dbReference type="KEGG" id="pif:PITG_06031"/>
<feature type="compositionally biased region" description="Basic residues" evidence="4">
    <location>
        <begin position="380"/>
        <end position="390"/>
    </location>
</feature>
<evidence type="ECO:0000256" key="4">
    <source>
        <dbReference type="SAM" id="MobiDB-lite"/>
    </source>
</evidence>
<reference evidence="7" key="1">
    <citation type="journal article" date="2009" name="Nature">
        <title>Genome sequence and analysis of the Irish potato famine pathogen Phytophthora infestans.</title>
        <authorList>
            <consortium name="The Broad Institute Genome Sequencing Platform"/>
            <person name="Haas B.J."/>
            <person name="Kamoun S."/>
            <person name="Zody M.C."/>
            <person name="Jiang R.H."/>
            <person name="Handsaker R.E."/>
            <person name="Cano L.M."/>
            <person name="Grabherr M."/>
            <person name="Kodira C.D."/>
            <person name="Raffaele S."/>
            <person name="Torto-Alalibo T."/>
            <person name="Bozkurt T.O."/>
            <person name="Ah-Fong A.M."/>
            <person name="Alvarado L."/>
            <person name="Anderson V.L."/>
            <person name="Armstrong M.R."/>
            <person name="Avrova A."/>
            <person name="Baxter L."/>
            <person name="Beynon J."/>
            <person name="Boevink P.C."/>
            <person name="Bollmann S.R."/>
            <person name="Bos J.I."/>
            <person name="Bulone V."/>
            <person name="Cai G."/>
            <person name="Cakir C."/>
            <person name="Carrington J.C."/>
            <person name="Chawner M."/>
            <person name="Conti L."/>
            <person name="Costanzo S."/>
            <person name="Ewan R."/>
            <person name="Fahlgren N."/>
            <person name="Fischbach M.A."/>
            <person name="Fugelstad J."/>
            <person name="Gilroy E.M."/>
            <person name="Gnerre S."/>
            <person name="Green P.J."/>
            <person name="Grenville-Briggs L.J."/>
            <person name="Griffith J."/>
            <person name="Grunwald N.J."/>
            <person name="Horn K."/>
            <person name="Horner N.R."/>
            <person name="Hu C.H."/>
            <person name="Huitema E."/>
            <person name="Jeong D.H."/>
            <person name="Jones A.M."/>
            <person name="Jones J.D."/>
            <person name="Jones R.W."/>
            <person name="Karlsson E.K."/>
            <person name="Kunjeti S.G."/>
            <person name="Lamour K."/>
            <person name="Liu Z."/>
            <person name="Ma L."/>
            <person name="Maclean D."/>
            <person name="Chibucos M.C."/>
            <person name="McDonald H."/>
            <person name="McWalters J."/>
            <person name="Meijer H.J."/>
            <person name="Morgan W."/>
            <person name="Morris P.F."/>
            <person name="Munro C.A."/>
            <person name="O'Neill K."/>
            <person name="Ospina-Giraldo M."/>
            <person name="Pinzon A."/>
            <person name="Pritchard L."/>
            <person name="Ramsahoye B."/>
            <person name="Ren Q."/>
            <person name="Restrepo S."/>
            <person name="Roy S."/>
            <person name="Sadanandom A."/>
            <person name="Savidor A."/>
            <person name="Schornack S."/>
            <person name="Schwartz D.C."/>
            <person name="Schumann U.D."/>
            <person name="Schwessinger B."/>
            <person name="Seyer L."/>
            <person name="Sharpe T."/>
            <person name="Silvar C."/>
            <person name="Song J."/>
            <person name="Studholme D.J."/>
            <person name="Sykes S."/>
            <person name="Thines M."/>
            <person name="van de Vondervoort P.J."/>
            <person name="Phuntumart V."/>
            <person name="Wawra S."/>
            <person name="Weide R."/>
            <person name="Win J."/>
            <person name="Young C."/>
            <person name="Zhou S."/>
            <person name="Fry W."/>
            <person name="Meyers B.C."/>
            <person name="van West P."/>
            <person name="Ristaino J."/>
            <person name="Govers F."/>
            <person name="Birch P.R."/>
            <person name="Whisson S.C."/>
            <person name="Judelson H.S."/>
            <person name="Nusbaum C."/>
        </authorList>
    </citation>
    <scope>NUCLEOTIDE SEQUENCE [LARGE SCALE GENOMIC DNA]</scope>
    <source>
        <strain evidence="7">T30-4</strain>
    </source>
</reference>
<dbReference type="OrthoDB" id="1924069at2759"/>
<dbReference type="eggNOG" id="KOG0370">
    <property type="taxonomic scope" value="Eukaryota"/>
</dbReference>
<dbReference type="PANTHER" id="PTHR11405:SF5">
    <property type="entry name" value="CAD PROTEIN"/>
    <property type="match status" value="1"/>
</dbReference>
<evidence type="ECO:0000313" key="6">
    <source>
        <dbReference type="EMBL" id="EEY70587.1"/>
    </source>
</evidence>
<dbReference type="InterPro" id="IPR029062">
    <property type="entry name" value="Class_I_gatase-like"/>
</dbReference>
<name>D0N696_PHYIT</name>
<sequence length="439" mass="49242">MNLVAEGTVKEVTVYNKGVSPKIVNFHFVLVPQNEDLTLVFCDHDLPNSELSYVGIFICNGSGDPPRPSRASAGASTVASARTTPGLSSVGNQILAPAVSATTYKMKYGNRGWRPCFMDANDKSNKGITCIHEHQSFFLSRFSKQLHPEACGRLTETLKPFLFETLQEQVNISQPRTRLYGSGRRHWAVPERRHRASQRSRHGRAVVDTEDREKLAAKLAEIGETIAPSQSKGCRSASVLVRSAIVLGFLDLIFAANDDEQRVLATRRCTARRRRPDQTDSGRSESAQVEYEVVRDTKDNCITENSNYFKLRSTAQKFVRHFGIMGEFNIPERNCIIAPKNSVTKATRPTVAQSLNNCVVKLPRWDLKTRQCNAEPKPGRSGRLRRRRCGTRGLAPPMDERLFNVISALDAGYTINRVHELTKIDNWFLSKLPRISSLR</sequence>